<accession>A0A9P6HPF8</accession>
<name>A0A9P6HPF8_9AGAM</name>
<reference evidence="1" key="1">
    <citation type="journal article" date="2020" name="Nat. Commun.">
        <title>Large-scale genome sequencing of mycorrhizal fungi provides insights into the early evolution of symbiotic traits.</title>
        <authorList>
            <person name="Miyauchi S."/>
            <person name="Kiss E."/>
            <person name="Kuo A."/>
            <person name="Drula E."/>
            <person name="Kohler A."/>
            <person name="Sanchez-Garcia M."/>
            <person name="Morin E."/>
            <person name="Andreopoulos B."/>
            <person name="Barry K.W."/>
            <person name="Bonito G."/>
            <person name="Buee M."/>
            <person name="Carver A."/>
            <person name="Chen C."/>
            <person name="Cichocki N."/>
            <person name="Clum A."/>
            <person name="Culley D."/>
            <person name="Crous P.W."/>
            <person name="Fauchery L."/>
            <person name="Girlanda M."/>
            <person name="Hayes R.D."/>
            <person name="Keri Z."/>
            <person name="LaButti K."/>
            <person name="Lipzen A."/>
            <person name="Lombard V."/>
            <person name="Magnuson J."/>
            <person name="Maillard F."/>
            <person name="Murat C."/>
            <person name="Nolan M."/>
            <person name="Ohm R.A."/>
            <person name="Pangilinan J."/>
            <person name="Pereira M.F."/>
            <person name="Perotto S."/>
            <person name="Peter M."/>
            <person name="Pfister S."/>
            <person name="Riley R."/>
            <person name="Sitrit Y."/>
            <person name="Stielow J.B."/>
            <person name="Szollosi G."/>
            <person name="Zifcakova L."/>
            <person name="Stursova M."/>
            <person name="Spatafora J.W."/>
            <person name="Tedersoo L."/>
            <person name="Vaario L.M."/>
            <person name="Yamada A."/>
            <person name="Yan M."/>
            <person name="Wang P."/>
            <person name="Xu J."/>
            <person name="Bruns T."/>
            <person name="Baldrian P."/>
            <person name="Vilgalys R."/>
            <person name="Dunand C."/>
            <person name="Henrissat B."/>
            <person name="Grigoriev I.V."/>
            <person name="Hibbett D."/>
            <person name="Nagy L.G."/>
            <person name="Martin F.M."/>
        </authorList>
    </citation>
    <scope>NUCLEOTIDE SEQUENCE</scope>
    <source>
        <strain evidence="1">UH-Tt-Lm1</strain>
    </source>
</reference>
<sequence length="390" mass="44342">MTSIKTVFGLNSPGIQTSPVFKLPDELILSILSHISPEPQRSDHCTRFRLQYGLTISDCHQERTRFLRQLSATCKAMRSRLIPWIWGHLEMFPHRPRGWRLSKVRNLEMVLSVLKGDACLATTVNFLTLHPKLKGAHVPPFVKCLEALPNLHTLEIAWAGGNVENRLTKALEHVQLPQIKTLILPDVAHPLLGRCREVEDVCVVMPWSDCSERFLVSLASKRDSKVRRLSIPLWRLERPSRFVTACPKLTELTVTYPRPILSASVPPRRIFTPVKITLQAMFVIIEACRALPDFETLQIVHFPSAMGVPTKSLGGPSRGWNPEEKDDWLEQQRQKIKRHVSLVKDATMMWLGPEGEGPGRRKTTLRIIELGSHHPELMVLDSADVEEYEV</sequence>
<dbReference type="EMBL" id="WIUZ02000003">
    <property type="protein sequence ID" value="KAF9789819.1"/>
    <property type="molecule type" value="Genomic_DNA"/>
</dbReference>
<evidence type="ECO:0000313" key="2">
    <source>
        <dbReference type="Proteomes" id="UP000736335"/>
    </source>
</evidence>
<evidence type="ECO:0008006" key="3">
    <source>
        <dbReference type="Google" id="ProtNLM"/>
    </source>
</evidence>
<comment type="caution">
    <text evidence="1">The sequence shown here is derived from an EMBL/GenBank/DDBJ whole genome shotgun (WGS) entry which is preliminary data.</text>
</comment>
<protein>
    <recommendedName>
        <fullName evidence="3">F-box domain-containing protein</fullName>
    </recommendedName>
</protein>
<evidence type="ECO:0000313" key="1">
    <source>
        <dbReference type="EMBL" id="KAF9789819.1"/>
    </source>
</evidence>
<gene>
    <name evidence="1" type="ORF">BJ322DRAFT_1044412</name>
</gene>
<organism evidence="1 2">
    <name type="scientific">Thelephora terrestris</name>
    <dbReference type="NCBI Taxonomy" id="56493"/>
    <lineage>
        <taxon>Eukaryota</taxon>
        <taxon>Fungi</taxon>
        <taxon>Dikarya</taxon>
        <taxon>Basidiomycota</taxon>
        <taxon>Agaricomycotina</taxon>
        <taxon>Agaricomycetes</taxon>
        <taxon>Thelephorales</taxon>
        <taxon>Thelephoraceae</taxon>
        <taxon>Thelephora</taxon>
    </lineage>
</organism>
<proteinExistence type="predicted"/>
<dbReference type="OrthoDB" id="2904876at2759"/>
<keyword evidence="2" id="KW-1185">Reference proteome</keyword>
<reference evidence="1" key="2">
    <citation type="submission" date="2020-11" db="EMBL/GenBank/DDBJ databases">
        <authorList>
            <consortium name="DOE Joint Genome Institute"/>
            <person name="Kuo A."/>
            <person name="Miyauchi S."/>
            <person name="Kiss E."/>
            <person name="Drula E."/>
            <person name="Kohler A."/>
            <person name="Sanchez-Garcia M."/>
            <person name="Andreopoulos B."/>
            <person name="Barry K.W."/>
            <person name="Bonito G."/>
            <person name="Buee M."/>
            <person name="Carver A."/>
            <person name="Chen C."/>
            <person name="Cichocki N."/>
            <person name="Clum A."/>
            <person name="Culley D."/>
            <person name="Crous P.W."/>
            <person name="Fauchery L."/>
            <person name="Girlanda M."/>
            <person name="Hayes R."/>
            <person name="Keri Z."/>
            <person name="Labutti K."/>
            <person name="Lipzen A."/>
            <person name="Lombard V."/>
            <person name="Magnuson J."/>
            <person name="Maillard F."/>
            <person name="Morin E."/>
            <person name="Murat C."/>
            <person name="Nolan M."/>
            <person name="Ohm R."/>
            <person name="Pangilinan J."/>
            <person name="Pereira M."/>
            <person name="Perotto S."/>
            <person name="Peter M."/>
            <person name="Riley R."/>
            <person name="Sitrit Y."/>
            <person name="Stielow B."/>
            <person name="Szollosi G."/>
            <person name="Zifcakova L."/>
            <person name="Stursova M."/>
            <person name="Spatafora J.W."/>
            <person name="Tedersoo L."/>
            <person name="Vaario L.-M."/>
            <person name="Yamada A."/>
            <person name="Yan M."/>
            <person name="Wang P."/>
            <person name="Xu J."/>
            <person name="Bruns T."/>
            <person name="Baldrian P."/>
            <person name="Vilgalys R."/>
            <person name="Henrissat B."/>
            <person name="Grigoriev I.V."/>
            <person name="Hibbett D."/>
            <person name="Nagy L.G."/>
            <person name="Martin F.M."/>
        </authorList>
    </citation>
    <scope>NUCLEOTIDE SEQUENCE</scope>
    <source>
        <strain evidence="1">UH-Tt-Lm1</strain>
    </source>
</reference>
<dbReference type="Proteomes" id="UP000736335">
    <property type="component" value="Unassembled WGS sequence"/>
</dbReference>
<dbReference type="AlphaFoldDB" id="A0A9P6HPF8"/>